<dbReference type="FunFam" id="2.60.40.3110:FF:000001">
    <property type="entry name" value="Putative fimbrial outer membrane usher"/>
    <property type="match status" value="1"/>
</dbReference>
<evidence type="ECO:0000256" key="5">
    <source>
        <dbReference type="ARBA" id="ARBA00022692"/>
    </source>
</evidence>
<organism evidence="14 15">
    <name type="scientific">Burkholderia ubonensis</name>
    <dbReference type="NCBI Taxonomy" id="101571"/>
    <lineage>
        <taxon>Bacteria</taxon>
        <taxon>Pseudomonadati</taxon>
        <taxon>Pseudomonadota</taxon>
        <taxon>Betaproteobacteria</taxon>
        <taxon>Burkholderiales</taxon>
        <taxon>Burkholderiaceae</taxon>
        <taxon>Burkholderia</taxon>
        <taxon>Burkholderia cepacia complex</taxon>
    </lineage>
</organism>
<keyword evidence="4" id="KW-1134">Transmembrane beta strand</keyword>
<dbReference type="InterPro" id="IPR000015">
    <property type="entry name" value="Fimb_usher"/>
</dbReference>
<dbReference type="InterPro" id="IPR025885">
    <property type="entry name" value="PapC_N"/>
</dbReference>
<dbReference type="AlphaFoldDB" id="A0A107G3C6"/>
<evidence type="ECO:0000256" key="9">
    <source>
        <dbReference type="RuleBase" id="RU003884"/>
    </source>
</evidence>
<keyword evidence="3 9" id="KW-0813">Transport</keyword>
<protein>
    <submittedName>
        <fullName evidence="14">Usher protein</fullName>
    </submittedName>
</protein>
<comment type="similarity">
    <text evidence="2 9">Belongs to the fimbrial export usher family.</text>
</comment>
<dbReference type="Proteomes" id="UP000062998">
    <property type="component" value="Unassembled WGS sequence"/>
</dbReference>
<accession>A0A107G3C6</accession>
<dbReference type="PANTHER" id="PTHR30451:SF20">
    <property type="entry name" value="FIMBRIAE USHER"/>
    <property type="match status" value="1"/>
</dbReference>
<feature type="domain" description="PapC-like C-terminal" evidence="12">
    <location>
        <begin position="790"/>
        <end position="855"/>
    </location>
</feature>
<keyword evidence="5 9" id="KW-0812">Transmembrane</keyword>
<keyword evidence="9" id="KW-1029">Fimbrium biogenesis</keyword>
<dbReference type="InterPro" id="IPR037224">
    <property type="entry name" value="PapC_N_sf"/>
</dbReference>
<evidence type="ECO:0000313" key="14">
    <source>
        <dbReference type="EMBL" id="KWE04517.1"/>
    </source>
</evidence>
<reference evidence="14 15" key="1">
    <citation type="submission" date="2015-11" db="EMBL/GenBank/DDBJ databases">
        <title>Expanding the genomic diversity of Burkholderia species for the development of highly accurate diagnostics.</title>
        <authorList>
            <person name="Sahl J."/>
            <person name="Keim P."/>
            <person name="Wagner D."/>
        </authorList>
    </citation>
    <scope>NUCLEOTIDE SEQUENCE [LARGE SCALE GENOMIC DNA]</scope>
    <source>
        <strain evidence="14 15">MSMB2167WGS</strain>
    </source>
</reference>
<dbReference type="Pfam" id="PF13953">
    <property type="entry name" value="PapC_C"/>
    <property type="match status" value="1"/>
</dbReference>
<dbReference type="InterPro" id="IPR025949">
    <property type="entry name" value="PapC-like_C"/>
</dbReference>
<evidence type="ECO:0000256" key="3">
    <source>
        <dbReference type="ARBA" id="ARBA00022448"/>
    </source>
</evidence>
<dbReference type="PROSITE" id="PS01151">
    <property type="entry name" value="FIMBRIAL_USHER"/>
    <property type="match status" value="1"/>
</dbReference>
<dbReference type="GO" id="GO:0015473">
    <property type="term" value="F:fimbrial usher porin activity"/>
    <property type="evidence" value="ECO:0007669"/>
    <property type="project" value="InterPro"/>
</dbReference>
<feature type="signal peptide" evidence="11">
    <location>
        <begin position="1"/>
        <end position="22"/>
    </location>
</feature>
<keyword evidence="8 9" id="KW-0998">Cell outer membrane</keyword>
<evidence type="ECO:0000259" key="12">
    <source>
        <dbReference type="Pfam" id="PF13953"/>
    </source>
</evidence>
<keyword evidence="6 11" id="KW-0732">Signal</keyword>
<sequence length="891" mass="93939">MRAVASVFAPVALAAASTGAVADERFAASHALVRDDASGAAAAAPPDAFASGVARFDDSMLMHGPGAAPIDTTPFERPNGVVPGRYRVDLVVNGQWRGVEDVTFRPGEGGDVRPCYDRAMLQRAGVDLDRSARGQDSSAPSNPMPDEVTCEPPSRYVPGAEFSFDQAEQKLYLTAPQFYMRLASQSTYVDPSNWTNGVPAALLNYNANLFTTRSGGYTFTQLYTGLAMGANAGPFRIRHNGNLTWTQRGGTRYQRGNIYAQTGLPAWHAQLLAGESSTSGEFFDAVSFRGVQIASDDRMLPDEQRYYAPVVRGVAQSNAKVSIYQRGYLVHETTVAPGPFAIDDLQAMSYGGDLNVTVTEANGETRSFVVPFATTVQLLRPGVTRFSAMAGRAIDLGSDIGTQYVGQFTVQRGLNNVVTAYGGGALTGRYQSMLMGVALNTAIGGIAADVTIARTQPAGGERMNGSSIRLSYSKNLPNSGTNFSLLAYRYSTKGYVGLRDALLLNGASGQGRSTDTLPRLRNRVDLNVSQQVGRAGNIYANGSALSYWAGRGQTLSFTLGYSTQWRDVTLTASVQRVRNLSAGAPSFAGGAGSTLASVSVSIPLGPNSRRAPTFNTTVTHDSNVGTSAMAGLSGRFGERNDGSFTLSSSYDGGNRASSGSFGIGYRLPVATLAANVGLGGGYQQASASAMGGVVLHPGGLTPGPTLGETVGIVRAPDARGAAVANTDARVNRFGYAIVPSLVPYQLNKVDIDPKDVPDDVEMKTVSRSVAPRAGSVVMLSYDTLKARALLIDAQTEDGRPLPFAARAFDVRTGTQLGSVGQGSRLFVRSTANDGQIRVEWGPQADQQCTIDYAVPAEQRSGSGYVMLTRVCRPSTFMLPASAPAAGPVEAR</sequence>
<dbReference type="InterPro" id="IPR043142">
    <property type="entry name" value="PapC-like_C_sf"/>
</dbReference>
<proteinExistence type="inferred from homology"/>
<dbReference type="PANTHER" id="PTHR30451">
    <property type="entry name" value="OUTER MEMBRANE USHER PROTEIN"/>
    <property type="match status" value="1"/>
</dbReference>
<evidence type="ECO:0000256" key="7">
    <source>
        <dbReference type="ARBA" id="ARBA00023136"/>
    </source>
</evidence>
<dbReference type="Gene3D" id="2.60.40.2610">
    <property type="entry name" value="Outer membrane usher protein FimD, plug domain"/>
    <property type="match status" value="1"/>
</dbReference>
<dbReference type="GO" id="GO:0009297">
    <property type="term" value="P:pilus assembly"/>
    <property type="evidence" value="ECO:0007669"/>
    <property type="project" value="InterPro"/>
</dbReference>
<keyword evidence="7 9" id="KW-0472">Membrane</keyword>
<dbReference type="Gene3D" id="3.10.20.410">
    <property type="match status" value="1"/>
</dbReference>
<name>A0A107G3C6_9BURK</name>
<dbReference type="SUPFAM" id="SSF141729">
    <property type="entry name" value="FimD N-terminal domain-like"/>
    <property type="match status" value="1"/>
</dbReference>
<evidence type="ECO:0000256" key="4">
    <source>
        <dbReference type="ARBA" id="ARBA00022452"/>
    </source>
</evidence>
<dbReference type="Gene3D" id="2.60.40.3110">
    <property type="match status" value="1"/>
</dbReference>
<feature type="domain" description="PapC N-terminal" evidence="13">
    <location>
        <begin position="56"/>
        <end position="208"/>
    </location>
</feature>
<dbReference type="EMBL" id="LPIX01000048">
    <property type="protein sequence ID" value="KWE04517.1"/>
    <property type="molecule type" value="Genomic_DNA"/>
</dbReference>
<evidence type="ECO:0000256" key="1">
    <source>
        <dbReference type="ARBA" id="ARBA00004571"/>
    </source>
</evidence>
<evidence type="ECO:0000256" key="8">
    <source>
        <dbReference type="ARBA" id="ARBA00023237"/>
    </source>
</evidence>
<evidence type="ECO:0000256" key="10">
    <source>
        <dbReference type="SAM" id="MobiDB-lite"/>
    </source>
</evidence>
<gene>
    <name evidence="14" type="ORF">WL73_13140</name>
</gene>
<evidence type="ECO:0000259" key="13">
    <source>
        <dbReference type="Pfam" id="PF13954"/>
    </source>
</evidence>
<evidence type="ECO:0000256" key="11">
    <source>
        <dbReference type="SAM" id="SignalP"/>
    </source>
</evidence>
<dbReference type="Pfam" id="PF00577">
    <property type="entry name" value="Usher"/>
    <property type="match status" value="1"/>
</dbReference>
<feature type="region of interest" description="Disordered" evidence="10">
    <location>
        <begin position="126"/>
        <end position="150"/>
    </location>
</feature>
<dbReference type="GO" id="GO:0009279">
    <property type="term" value="C:cell outer membrane"/>
    <property type="evidence" value="ECO:0007669"/>
    <property type="project" value="UniProtKB-SubCell"/>
</dbReference>
<evidence type="ECO:0000256" key="6">
    <source>
        <dbReference type="ARBA" id="ARBA00022729"/>
    </source>
</evidence>
<dbReference type="Gene3D" id="2.60.40.2070">
    <property type="match status" value="1"/>
</dbReference>
<dbReference type="InterPro" id="IPR042186">
    <property type="entry name" value="FimD_plug_dom"/>
</dbReference>
<evidence type="ECO:0000256" key="2">
    <source>
        <dbReference type="ARBA" id="ARBA00008064"/>
    </source>
</evidence>
<dbReference type="InterPro" id="IPR018030">
    <property type="entry name" value="Fimbrial_membr_usher_CS"/>
</dbReference>
<feature type="chain" id="PRO_5007127801" evidence="11">
    <location>
        <begin position="23"/>
        <end position="891"/>
    </location>
</feature>
<comment type="subcellular location">
    <subcellularLocation>
        <location evidence="1 9">Cell outer membrane</location>
        <topology evidence="1 9">Multi-pass membrane protein</topology>
    </subcellularLocation>
</comment>
<evidence type="ECO:0000313" key="15">
    <source>
        <dbReference type="Proteomes" id="UP000062998"/>
    </source>
</evidence>
<comment type="caution">
    <text evidence="14">The sequence shown here is derived from an EMBL/GenBank/DDBJ whole genome shotgun (WGS) entry which is preliminary data.</text>
</comment>
<dbReference type="Pfam" id="PF13954">
    <property type="entry name" value="PapC_N"/>
    <property type="match status" value="1"/>
</dbReference>